<evidence type="ECO:0000313" key="1">
    <source>
        <dbReference type="EMBL" id="MPN60647.1"/>
    </source>
</evidence>
<organism evidence="1">
    <name type="scientific">bioreactor metagenome</name>
    <dbReference type="NCBI Taxonomy" id="1076179"/>
    <lineage>
        <taxon>unclassified sequences</taxon>
        <taxon>metagenomes</taxon>
        <taxon>ecological metagenomes</taxon>
    </lineage>
</organism>
<accession>A0A645JBD1</accession>
<name>A0A645JBD1_9ZZZZ</name>
<proteinExistence type="predicted"/>
<sequence length="77" mass="8614">MRAATDLFQRVAQQIEKLTIRPDNRALQIEFDHGLSLLDCLEDIQDPALDERIEHPACPCGIISIEQCTLRPNGSGL</sequence>
<gene>
    <name evidence="1" type="ORF">SDC9_208378</name>
</gene>
<protein>
    <submittedName>
        <fullName evidence="1">Uncharacterized protein</fullName>
    </submittedName>
</protein>
<dbReference type="EMBL" id="VSSQ01136199">
    <property type="protein sequence ID" value="MPN60647.1"/>
    <property type="molecule type" value="Genomic_DNA"/>
</dbReference>
<dbReference type="AlphaFoldDB" id="A0A645JBD1"/>
<reference evidence="1" key="1">
    <citation type="submission" date="2019-08" db="EMBL/GenBank/DDBJ databases">
        <authorList>
            <person name="Kucharzyk K."/>
            <person name="Murdoch R.W."/>
            <person name="Higgins S."/>
            <person name="Loffler F."/>
        </authorList>
    </citation>
    <scope>NUCLEOTIDE SEQUENCE</scope>
</reference>
<comment type="caution">
    <text evidence="1">The sequence shown here is derived from an EMBL/GenBank/DDBJ whole genome shotgun (WGS) entry which is preliminary data.</text>
</comment>